<feature type="compositionally biased region" description="Low complexity" evidence="1">
    <location>
        <begin position="526"/>
        <end position="538"/>
    </location>
</feature>
<evidence type="ECO:0000256" key="1">
    <source>
        <dbReference type="SAM" id="MobiDB-lite"/>
    </source>
</evidence>
<dbReference type="InterPro" id="IPR038109">
    <property type="entry name" value="DNA_bind_recomb_sf"/>
</dbReference>
<organism evidence="3 4">
    <name type="scientific">Catenulispora yoronensis</name>
    <dbReference type="NCBI Taxonomy" id="450799"/>
    <lineage>
        <taxon>Bacteria</taxon>
        <taxon>Bacillati</taxon>
        <taxon>Actinomycetota</taxon>
        <taxon>Actinomycetes</taxon>
        <taxon>Catenulisporales</taxon>
        <taxon>Catenulisporaceae</taxon>
        <taxon>Catenulispora</taxon>
    </lineage>
</organism>
<evidence type="ECO:0000313" key="3">
    <source>
        <dbReference type="EMBL" id="GAA2062895.1"/>
    </source>
</evidence>
<dbReference type="PANTHER" id="PTHR30461:SF23">
    <property type="entry name" value="DNA RECOMBINASE-RELATED"/>
    <property type="match status" value="1"/>
</dbReference>
<dbReference type="PROSITE" id="PS51737">
    <property type="entry name" value="RECOMBINASE_DNA_BIND"/>
    <property type="match status" value="1"/>
</dbReference>
<feature type="domain" description="Recombinase" evidence="2">
    <location>
        <begin position="297"/>
        <end position="458"/>
    </location>
</feature>
<evidence type="ECO:0000313" key="4">
    <source>
        <dbReference type="Proteomes" id="UP001500751"/>
    </source>
</evidence>
<dbReference type="Pfam" id="PF07508">
    <property type="entry name" value="Recombinase"/>
    <property type="match status" value="1"/>
</dbReference>
<dbReference type="SUPFAM" id="SSF53041">
    <property type="entry name" value="Resolvase-like"/>
    <property type="match status" value="1"/>
</dbReference>
<dbReference type="SMART" id="SM00857">
    <property type="entry name" value="Resolvase"/>
    <property type="match status" value="1"/>
</dbReference>
<dbReference type="Proteomes" id="UP001500751">
    <property type="component" value="Unassembled WGS sequence"/>
</dbReference>
<dbReference type="InterPro" id="IPR036162">
    <property type="entry name" value="Resolvase-like_N_sf"/>
</dbReference>
<accession>A0ABP5H304</accession>
<comment type="caution">
    <text evidence="3">The sequence shown here is derived from an EMBL/GenBank/DDBJ whole genome shotgun (WGS) entry which is preliminary data.</text>
</comment>
<protein>
    <recommendedName>
        <fullName evidence="2">Recombinase domain-containing protein</fullName>
    </recommendedName>
</protein>
<keyword evidence="4" id="KW-1185">Reference proteome</keyword>
<feature type="region of interest" description="Disordered" evidence="1">
    <location>
        <begin position="520"/>
        <end position="547"/>
    </location>
</feature>
<reference evidence="4" key="1">
    <citation type="journal article" date="2019" name="Int. J. Syst. Evol. Microbiol.">
        <title>The Global Catalogue of Microorganisms (GCM) 10K type strain sequencing project: providing services to taxonomists for standard genome sequencing and annotation.</title>
        <authorList>
            <consortium name="The Broad Institute Genomics Platform"/>
            <consortium name="The Broad Institute Genome Sequencing Center for Infectious Disease"/>
            <person name="Wu L."/>
            <person name="Ma J."/>
        </authorList>
    </citation>
    <scope>NUCLEOTIDE SEQUENCE [LARGE SCALE GENOMIC DNA]</scope>
    <source>
        <strain evidence="4">JCM 16014</strain>
    </source>
</reference>
<dbReference type="PANTHER" id="PTHR30461">
    <property type="entry name" value="DNA-INVERTASE FROM LAMBDOID PROPHAGE"/>
    <property type="match status" value="1"/>
</dbReference>
<evidence type="ECO:0000259" key="2">
    <source>
        <dbReference type="PROSITE" id="PS51737"/>
    </source>
</evidence>
<dbReference type="EMBL" id="BAAAQN010000089">
    <property type="protein sequence ID" value="GAA2062895.1"/>
    <property type="molecule type" value="Genomic_DNA"/>
</dbReference>
<dbReference type="Pfam" id="PF00239">
    <property type="entry name" value="Resolvase"/>
    <property type="match status" value="1"/>
</dbReference>
<dbReference type="Gene3D" id="3.90.1750.20">
    <property type="entry name" value="Putative Large Serine Recombinase, Chain B, Domain 2"/>
    <property type="match status" value="1"/>
</dbReference>
<gene>
    <name evidence="3" type="ORF">GCM10009839_87650</name>
</gene>
<dbReference type="InterPro" id="IPR011109">
    <property type="entry name" value="DNA_bind_recombinase_dom"/>
</dbReference>
<dbReference type="InterPro" id="IPR006119">
    <property type="entry name" value="Resolv_N"/>
</dbReference>
<name>A0ABP5H304_9ACTN</name>
<proteinExistence type="predicted"/>
<dbReference type="Gene3D" id="3.40.50.1390">
    <property type="entry name" value="Resolvase, N-terminal catalytic domain"/>
    <property type="match status" value="1"/>
</dbReference>
<dbReference type="InterPro" id="IPR050639">
    <property type="entry name" value="SSR_resolvase"/>
</dbReference>
<sequence>MSAMSNPVAHRKLYVTVFRGRRYRPANYDRTKRHSYAAQCHLTPGLPDIRSLETPRAEAIGRLTSGNRWCTMARRKQVEMPALFSLLSVPAPQHVSGASVLARPGVFGLGLPDQSLLASWAGGRVRRVAKAAVGGLRFAFYWRVSTEDHQDPVTSRAWQLGQALATIAGEGRIVVEFSDVGQSRTVAPQRRPGMAALLAALEDPNRGFDAVVIGSNERAFCGNHYSLVAPLLASHGVQLWMPELGGRVDPSIDTVEELMDLLGILARREVMRARARVTNAMTVQVRDQGRYEGGRVLHGYLLVDAGPHPNRREAKRGVRLHTFGIDPTAATTIEWIFAMRLQEFSLARITRALNDAAIPCPSAADPESNPHRTGAEWTLGTVREILQNPVYTGRMVWGRTRTDRDLIDPANLALGRTEVRRRNNPDQWVISERRTHPALISEADFIAVQALRAKHARAKHDYRLKGLLRCTVCGRSFEGHWVNKAPAIAAGTAIPAPKTPARPGRRTFTCVKTGCWPSCRCSTTDSPSPNRPRSLPALLPAPPAPFR</sequence>